<accession>A0A7Z8KLE1</accession>
<organism evidence="3 4">
    <name type="scientific">Methanolobus vulcani</name>
    <dbReference type="NCBI Taxonomy" id="38026"/>
    <lineage>
        <taxon>Archaea</taxon>
        <taxon>Methanobacteriati</taxon>
        <taxon>Methanobacteriota</taxon>
        <taxon>Stenosarchaea group</taxon>
        <taxon>Methanomicrobia</taxon>
        <taxon>Methanosarcinales</taxon>
        <taxon>Methanosarcinaceae</taxon>
        <taxon>Methanolobus</taxon>
    </lineage>
</organism>
<gene>
    <name evidence="3" type="ORF">FKV42_13520</name>
</gene>
<dbReference type="GO" id="GO:0061929">
    <property type="term" value="F:gamma-glutamylaminecyclotransferase activity"/>
    <property type="evidence" value="ECO:0007669"/>
    <property type="project" value="InterPro"/>
</dbReference>
<keyword evidence="3" id="KW-0808">Transferase</keyword>
<reference evidence="3 4" key="1">
    <citation type="submission" date="2019-06" db="EMBL/GenBank/DDBJ databases">
        <title>Draft genome sequence of Methanolobus vulcani B1d.</title>
        <authorList>
            <person name="Creighbaum A.J."/>
            <person name="Ticak T."/>
            <person name="Hariraju D."/>
            <person name="Arivett B.A."/>
            <person name="Ferguson D.J.Jr."/>
        </authorList>
    </citation>
    <scope>NUCLEOTIDE SEQUENCE [LARGE SCALE GENOMIC DNA]</scope>
    <source>
        <strain evidence="3 4">B1d</strain>
    </source>
</reference>
<feature type="domain" description="Gamma-glutamylcyclotransferase AIG2-like" evidence="2">
    <location>
        <begin position="3"/>
        <end position="117"/>
    </location>
</feature>
<dbReference type="SUPFAM" id="SSF110857">
    <property type="entry name" value="Gamma-glutamyl cyclotransferase-like"/>
    <property type="match status" value="1"/>
</dbReference>
<comment type="similarity">
    <text evidence="1">Belongs to the gamma-glutamylcyclotransferase family.</text>
</comment>
<dbReference type="GO" id="GO:0016740">
    <property type="term" value="F:transferase activity"/>
    <property type="evidence" value="ECO:0007669"/>
    <property type="project" value="UniProtKB-KW"/>
</dbReference>
<dbReference type="AlphaFoldDB" id="A0A7Z8KLE1"/>
<dbReference type="InterPro" id="IPR039126">
    <property type="entry name" value="GGACT"/>
</dbReference>
<dbReference type="EMBL" id="VIAQ01000020">
    <property type="protein sequence ID" value="TQD23538.1"/>
    <property type="molecule type" value="Genomic_DNA"/>
</dbReference>
<proteinExistence type="inferred from homology"/>
<evidence type="ECO:0000256" key="1">
    <source>
        <dbReference type="ARBA" id="ARBA00008861"/>
    </source>
</evidence>
<sequence length="125" mass="14448">MYIFVYGTLKKGDPNHARLEGSRFVCATQTIENYVMLDLGAFPGILKPEDISQMPVSTITGEIYQISDQTLKELDHYEGEWYYREEVHLECGFSALMYFLKKIPPINYKVITNGNWENKIVEVNS</sequence>
<name>A0A7Z8KLE1_9EURY</name>
<dbReference type="Proteomes" id="UP000319335">
    <property type="component" value="Unassembled WGS sequence"/>
</dbReference>
<dbReference type="Gene3D" id="3.10.490.10">
    <property type="entry name" value="Gamma-glutamyl cyclotransferase-like"/>
    <property type="match status" value="1"/>
</dbReference>
<dbReference type="InterPro" id="IPR009288">
    <property type="entry name" value="AIG2-like_dom"/>
</dbReference>
<comment type="caution">
    <text evidence="3">The sequence shown here is derived from an EMBL/GenBank/DDBJ whole genome shotgun (WGS) entry which is preliminary data.</text>
</comment>
<evidence type="ECO:0000313" key="3">
    <source>
        <dbReference type="EMBL" id="TQD23538.1"/>
    </source>
</evidence>
<dbReference type="CDD" id="cd06661">
    <property type="entry name" value="GGCT_like"/>
    <property type="match status" value="1"/>
</dbReference>
<keyword evidence="4" id="KW-1185">Reference proteome</keyword>
<dbReference type="RefSeq" id="WP_154810852.1">
    <property type="nucleotide sequence ID" value="NZ_VIAQ01000020.1"/>
</dbReference>
<protein>
    <submittedName>
        <fullName evidence="3">Gamma-glutamylcyclotransferase</fullName>
    </submittedName>
</protein>
<dbReference type="Pfam" id="PF06094">
    <property type="entry name" value="GGACT"/>
    <property type="match status" value="1"/>
</dbReference>
<dbReference type="GO" id="GO:0005829">
    <property type="term" value="C:cytosol"/>
    <property type="evidence" value="ECO:0007669"/>
    <property type="project" value="TreeGrafter"/>
</dbReference>
<evidence type="ECO:0000259" key="2">
    <source>
        <dbReference type="Pfam" id="PF06094"/>
    </source>
</evidence>
<evidence type="ECO:0000313" key="4">
    <source>
        <dbReference type="Proteomes" id="UP000319335"/>
    </source>
</evidence>
<dbReference type="InterPro" id="IPR013024">
    <property type="entry name" value="GGCT-like"/>
</dbReference>
<dbReference type="PANTHER" id="PTHR12510">
    <property type="entry name" value="TROPONIN C-AKIN-1 PROTEIN"/>
    <property type="match status" value="1"/>
</dbReference>
<dbReference type="PANTHER" id="PTHR12510:SF4">
    <property type="entry name" value="GAMMA-GLUTAMYLAMINECYCLOTRANSFERASE"/>
    <property type="match status" value="1"/>
</dbReference>
<dbReference type="InterPro" id="IPR036568">
    <property type="entry name" value="GGCT-like_sf"/>
</dbReference>
<dbReference type="OrthoDB" id="100169at2157"/>